<evidence type="ECO:0000313" key="12">
    <source>
        <dbReference type="Proteomes" id="UP000007076"/>
    </source>
</evidence>
<keyword evidence="4 6" id="KW-0274">FAD</keyword>
<evidence type="ECO:0000259" key="9">
    <source>
        <dbReference type="PROSITE" id="PS00623"/>
    </source>
</evidence>
<dbReference type="GO" id="GO:0016614">
    <property type="term" value="F:oxidoreductase activity, acting on CH-OH group of donors"/>
    <property type="evidence" value="ECO:0007669"/>
    <property type="project" value="InterPro"/>
</dbReference>
<comment type="cofactor">
    <cofactor evidence="1 6">
        <name>FAD</name>
        <dbReference type="ChEBI" id="CHEBI:57692"/>
    </cofactor>
</comment>
<dbReference type="GO" id="GO:0050660">
    <property type="term" value="F:flavin adenine dinucleotide binding"/>
    <property type="evidence" value="ECO:0007669"/>
    <property type="project" value="InterPro"/>
</dbReference>
<dbReference type="InterPro" id="IPR000172">
    <property type="entry name" value="GMC_OxRdtase_N"/>
</dbReference>
<keyword evidence="3 7" id="KW-0285">Flavoprotein</keyword>
<reference evidence="11 12" key="1">
    <citation type="journal article" date="2010" name="DNA Res.">
        <title>Genome sequence of Kitasatospora setae NBRC 14216T: an evolutionary snapshot of the family Streptomycetaceae.</title>
        <authorList>
            <person name="Ichikawa N."/>
            <person name="Oguchi A."/>
            <person name="Ikeda H."/>
            <person name="Ishikawa J."/>
            <person name="Kitani S."/>
            <person name="Watanabe Y."/>
            <person name="Nakamura S."/>
            <person name="Katano Y."/>
            <person name="Kishi E."/>
            <person name="Sasagawa M."/>
            <person name="Ankai A."/>
            <person name="Fukui S."/>
            <person name="Hashimoto Y."/>
            <person name="Kamata S."/>
            <person name="Otoguro M."/>
            <person name="Tanikawa S."/>
            <person name="Nihira T."/>
            <person name="Horinouchi S."/>
            <person name="Ohnishi Y."/>
            <person name="Hayakawa M."/>
            <person name="Kuzuyama T."/>
            <person name="Arisawa A."/>
            <person name="Nomoto F."/>
            <person name="Miura H."/>
            <person name="Takahashi Y."/>
            <person name="Fujita N."/>
        </authorList>
    </citation>
    <scope>NUCLEOTIDE SEQUENCE [LARGE SCALE GENOMIC DNA]</scope>
    <source>
        <strain evidence="12">ATCC 33774 / DSM 43861 / JCM 3304 / KCC A-0304 / NBRC 14216 / KM-6054</strain>
    </source>
</reference>
<evidence type="ECO:0000256" key="3">
    <source>
        <dbReference type="ARBA" id="ARBA00022630"/>
    </source>
</evidence>
<dbReference type="SUPFAM" id="SSF51905">
    <property type="entry name" value="FAD/NAD(P)-binding domain"/>
    <property type="match status" value="1"/>
</dbReference>
<protein>
    <submittedName>
        <fullName evidence="11">Putative oxidoreductase</fullName>
    </submittedName>
</protein>
<proteinExistence type="inferred from homology"/>
<dbReference type="AlphaFoldDB" id="E4N7K8"/>
<dbReference type="PIRSF" id="PIRSF000137">
    <property type="entry name" value="Alcohol_oxidase"/>
    <property type="match status" value="1"/>
</dbReference>
<feature type="domain" description="Glucose-methanol-choline oxidoreductase N-terminal" evidence="10">
    <location>
        <begin position="258"/>
        <end position="272"/>
    </location>
</feature>
<evidence type="ECO:0000259" key="10">
    <source>
        <dbReference type="PROSITE" id="PS00624"/>
    </source>
</evidence>
<feature type="active site" description="Proton donor" evidence="5">
    <location>
        <position position="464"/>
    </location>
</feature>
<keyword evidence="12" id="KW-1185">Reference proteome</keyword>
<feature type="binding site" evidence="6">
    <location>
        <position position="84"/>
    </location>
    <ligand>
        <name>FAD</name>
        <dbReference type="ChEBI" id="CHEBI:57692"/>
    </ligand>
</feature>
<evidence type="ECO:0000313" key="11">
    <source>
        <dbReference type="EMBL" id="BAJ27189.1"/>
    </source>
</evidence>
<dbReference type="InterPro" id="IPR012132">
    <property type="entry name" value="GMC_OxRdtase"/>
</dbReference>
<feature type="region of interest" description="Disordered" evidence="8">
    <location>
        <begin position="525"/>
        <end position="555"/>
    </location>
</feature>
<evidence type="ECO:0000256" key="2">
    <source>
        <dbReference type="ARBA" id="ARBA00010790"/>
    </source>
</evidence>
<dbReference type="Pfam" id="PF00732">
    <property type="entry name" value="GMC_oxred_N"/>
    <property type="match status" value="1"/>
</dbReference>
<feature type="binding site" evidence="6">
    <location>
        <position position="222"/>
    </location>
    <ligand>
        <name>FAD</name>
        <dbReference type="ChEBI" id="CHEBI:57692"/>
    </ligand>
</feature>
<dbReference type="InterPro" id="IPR007867">
    <property type="entry name" value="GMC_OxRtase_C"/>
</dbReference>
<evidence type="ECO:0000256" key="1">
    <source>
        <dbReference type="ARBA" id="ARBA00001974"/>
    </source>
</evidence>
<evidence type="ECO:0000256" key="5">
    <source>
        <dbReference type="PIRSR" id="PIRSR000137-1"/>
    </source>
</evidence>
<dbReference type="RefSeq" id="WP_014134507.1">
    <property type="nucleotide sequence ID" value="NC_016109.1"/>
</dbReference>
<evidence type="ECO:0000256" key="8">
    <source>
        <dbReference type="SAM" id="MobiDB-lite"/>
    </source>
</evidence>
<organism evidence="11 12">
    <name type="scientific">Kitasatospora setae (strain ATCC 33774 / DSM 43861 / JCM 3304 / KCC A-0304 / NBRC 14216 / KM-6054)</name>
    <name type="common">Streptomyces setae</name>
    <dbReference type="NCBI Taxonomy" id="452652"/>
    <lineage>
        <taxon>Bacteria</taxon>
        <taxon>Bacillati</taxon>
        <taxon>Actinomycetota</taxon>
        <taxon>Actinomycetes</taxon>
        <taxon>Kitasatosporales</taxon>
        <taxon>Streptomycetaceae</taxon>
        <taxon>Kitasatospora</taxon>
    </lineage>
</organism>
<dbReference type="Gene3D" id="3.30.560.10">
    <property type="entry name" value="Glucose Oxidase, domain 3"/>
    <property type="match status" value="1"/>
</dbReference>
<gene>
    <name evidence="11" type="ordered locus">KSE_13610</name>
</gene>
<dbReference type="Pfam" id="PF05199">
    <property type="entry name" value="GMC_oxred_C"/>
    <property type="match status" value="1"/>
</dbReference>
<dbReference type="InterPro" id="IPR036188">
    <property type="entry name" value="FAD/NAD-bd_sf"/>
</dbReference>
<dbReference type="HOGENOM" id="CLU_002865_7_2_11"/>
<dbReference type="KEGG" id="ksk:KSE_13610"/>
<dbReference type="EMBL" id="AP010968">
    <property type="protein sequence ID" value="BAJ27189.1"/>
    <property type="molecule type" value="Genomic_DNA"/>
</dbReference>
<dbReference type="PANTHER" id="PTHR11552">
    <property type="entry name" value="GLUCOSE-METHANOL-CHOLINE GMC OXIDOREDUCTASE"/>
    <property type="match status" value="1"/>
</dbReference>
<evidence type="ECO:0000256" key="7">
    <source>
        <dbReference type="RuleBase" id="RU003968"/>
    </source>
</evidence>
<feature type="compositionally biased region" description="Basic and acidic residues" evidence="8">
    <location>
        <begin position="536"/>
        <end position="555"/>
    </location>
</feature>
<evidence type="ECO:0000256" key="6">
    <source>
        <dbReference type="PIRSR" id="PIRSR000137-2"/>
    </source>
</evidence>
<dbReference type="STRING" id="452652.KSE_13610"/>
<dbReference type="PROSITE" id="PS00624">
    <property type="entry name" value="GMC_OXRED_2"/>
    <property type="match status" value="1"/>
</dbReference>
<name>E4N7K8_KITSK</name>
<feature type="domain" description="Glucose-methanol-choline oxidoreductase N-terminal" evidence="9">
    <location>
        <begin position="82"/>
        <end position="105"/>
    </location>
</feature>
<dbReference type="Proteomes" id="UP000007076">
    <property type="component" value="Chromosome"/>
</dbReference>
<dbReference type="SUPFAM" id="SSF54373">
    <property type="entry name" value="FAD-linked reductases, C-terminal domain"/>
    <property type="match status" value="1"/>
</dbReference>
<sequence>MTIQQADYLVVGGGTAGPALAARLAEDPGTSVLLLEAGGELTQREALAPALWPLTLGSAIDWQYRTEPQPGLGGRRVPWPRGRVLGGSSALNLGGWIRGNAADYDAWAGFGGPGWSWEALLPLYRRIEDSGRGPAPWRGTGGPLRLRAAGPGGRLWDALELALEQAGFGGRTDVNGPRQEGVDTQEMIFVDGERITPAAAYLSLAHRNAAGGNLAVRTGVRVLGLLFDGDRATGVRALDAAGREVRFHAGREVVLAAGAIGSPQLLLLSGIGPAERSRALGLPVRVDLPGVGGNLHDHLRVPVTGRAAPGTTDLPAPLPTPENLRRWERHREGPLRDLAGGGVAFLRTDPELAAPDVEFLLGTGADQDHPDRAGYLVAPVLLQPHSRGRLRLASADPLAAPLLDPGYLTDPRDLPVLVAGVRAALRTTEQPALRPWTAERNLPADASDALIEAHVRATADTVFHPVGTARIGHPDDPDAVVDPELRVRGVRGLRVADASVIPVITRGHTMAPSLLVAERAADLIRGADRTPGPRAGRTDDRTDDRTDGRTKENHR</sequence>
<dbReference type="PROSITE" id="PS00623">
    <property type="entry name" value="GMC_OXRED_1"/>
    <property type="match status" value="1"/>
</dbReference>
<comment type="similarity">
    <text evidence="2 7">Belongs to the GMC oxidoreductase family.</text>
</comment>
<dbReference type="PANTHER" id="PTHR11552:SF147">
    <property type="entry name" value="CHOLINE DEHYDROGENASE, MITOCHONDRIAL"/>
    <property type="match status" value="1"/>
</dbReference>
<accession>E4N7K8</accession>
<feature type="active site" description="Proton acceptor" evidence="5">
    <location>
        <position position="508"/>
    </location>
</feature>
<dbReference type="eggNOG" id="COG2303">
    <property type="taxonomic scope" value="Bacteria"/>
</dbReference>
<evidence type="ECO:0000256" key="4">
    <source>
        <dbReference type="ARBA" id="ARBA00022827"/>
    </source>
</evidence>
<dbReference type="Gene3D" id="3.50.50.60">
    <property type="entry name" value="FAD/NAD(P)-binding domain"/>
    <property type="match status" value="1"/>
</dbReference>
<dbReference type="PATRIC" id="fig|452652.3.peg.1357"/>